<reference evidence="3 4" key="1">
    <citation type="submission" date="2025-04" db="UniProtKB">
        <authorList>
            <consortium name="RefSeq"/>
        </authorList>
    </citation>
    <scope>IDENTIFICATION</scope>
    <source>
        <tissue evidence="3 4">Gonads</tissue>
    </source>
</reference>
<dbReference type="KEGG" id="soy:115876130"/>
<dbReference type="AlphaFoldDB" id="A0A6J2X8D5"/>
<dbReference type="RefSeq" id="XP_030747124.1">
    <property type="nucleotide sequence ID" value="XM_030891264.1"/>
</dbReference>
<evidence type="ECO:0000313" key="5">
    <source>
        <dbReference type="RefSeq" id="XP_030749333.1"/>
    </source>
</evidence>
<dbReference type="KEGG" id="soy:115879586"/>
<evidence type="ECO:0000313" key="4">
    <source>
        <dbReference type="RefSeq" id="XP_030747678.1"/>
    </source>
</evidence>
<keyword evidence="1" id="KW-0175">Coiled coil</keyword>
<dbReference type="OrthoDB" id="6779620at2759"/>
<dbReference type="RefSeq" id="XP_030767669.1">
    <property type="nucleotide sequence ID" value="XM_030911809.1"/>
</dbReference>
<feature type="coiled-coil region" evidence="1">
    <location>
        <begin position="31"/>
        <end position="58"/>
    </location>
</feature>
<evidence type="ECO:0000313" key="6">
    <source>
        <dbReference type="RefSeq" id="XP_030752339.1"/>
    </source>
</evidence>
<name>A0A6J2X8D5_SITOR</name>
<evidence type="ECO:0000313" key="3">
    <source>
        <dbReference type="RefSeq" id="XP_030747124.1"/>
    </source>
</evidence>
<gene>
    <name evidence="3" type="primary">LOC115875752</name>
    <name evidence="4" type="synonym">LOC115876130</name>
    <name evidence="5" type="synonym">LOC115877328</name>
    <name evidence="6" type="synonym">LOC115879586</name>
    <name evidence="7" type="synonym">LOC115891357</name>
</gene>
<accession>A0A6J2X8D5</accession>
<dbReference type="RefSeq" id="XP_030752339.1">
    <property type="nucleotide sequence ID" value="XM_030896479.1"/>
</dbReference>
<evidence type="ECO:0000313" key="7">
    <source>
        <dbReference type="RefSeq" id="XP_030767669.1"/>
    </source>
</evidence>
<organism evidence="2 3">
    <name type="scientific">Sitophilus oryzae</name>
    <name type="common">Rice weevil</name>
    <name type="synonym">Curculio oryzae</name>
    <dbReference type="NCBI Taxonomy" id="7048"/>
    <lineage>
        <taxon>Eukaryota</taxon>
        <taxon>Metazoa</taxon>
        <taxon>Ecdysozoa</taxon>
        <taxon>Arthropoda</taxon>
        <taxon>Hexapoda</taxon>
        <taxon>Insecta</taxon>
        <taxon>Pterygota</taxon>
        <taxon>Neoptera</taxon>
        <taxon>Endopterygota</taxon>
        <taxon>Coleoptera</taxon>
        <taxon>Polyphaga</taxon>
        <taxon>Cucujiformia</taxon>
        <taxon>Curculionidae</taxon>
        <taxon>Dryophthorinae</taxon>
        <taxon>Sitophilus</taxon>
    </lineage>
</organism>
<proteinExistence type="predicted"/>
<dbReference type="RefSeq" id="XP_030749333.1">
    <property type="nucleotide sequence ID" value="XM_030893473.1"/>
</dbReference>
<dbReference type="Gene3D" id="1.20.5.170">
    <property type="match status" value="1"/>
</dbReference>
<dbReference type="Proteomes" id="UP000504635">
    <property type="component" value="Unplaced"/>
</dbReference>
<keyword evidence="2" id="KW-1185">Reference proteome</keyword>
<dbReference type="GeneID" id="115875752"/>
<protein>
    <submittedName>
        <fullName evidence="3">Uncharacterized protein LOC115875752</fullName>
    </submittedName>
    <submittedName>
        <fullName evidence="4">Uncharacterized protein LOC115876130</fullName>
    </submittedName>
    <submittedName>
        <fullName evidence="5">Uncharacterized protein LOC115877328</fullName>
    </submittedName>
    <submittedName>
        <fullName evidence="6">Uncharacterized protein LOC115879586</fullName>
    </submittedName>
    <submittedName>
        <fullName evidence="7">Uncharacterized protein LOC115891357</fullName>
    </submittedName>
</protein>
<dbReference type="KEGG" id="soy:115875752"/>
<sequence>MSKGTRSASVSNPHDDNQLETIITKLVPKLNQRIENQLENLSNRFEKIENSVGSIMEKLNTIESMTQSNRQSIIKMEGRMDNLEYKIRQNSLRVVGLEDGSDENLVSKMLTLLNDAVRVKCCLQEINNVYRMGKMEIGKSRVTIVSFTSVLKRNEVFNNRRNLKGTGIYINEDLTAKQHQVLLAARRKYGMRNAWSTYGRILVNDGNSVQAFKEADNV</sequence>
<dbReference type="RefSeq" id="XP_030747678.1">
    <property type="nucleotide sequence ID" value="XM_030891818.1"/>
</dbReference>
<evidence type="ECO:0000256" key="1">
    <source>
        <dbReference type="SAM" id="Coils"/>
    </source>
</evidence>
<dbReference type="KEGG" id="soy:115891357"/>
<dbReference type="KEGG" id="soy:115877328"/>
<evidence type="ECO:0000313" key="2">
    <source>
        <dbReference type="Proteomes" id="UP000504635"/>
    </source>
</evidence>